<dbReference type="EMBL" id="JAPHNL010000101">
    <property type="protein sequence ID" value="MCX3060335.1"/>
    <property type="molecule type" value="Genomic_DNA"/>
</dbReference>
<protein>
    <submittedName>
        <fullName evidence="2">Uncharacterized protein</fullName>
    </submittedName>
</protein>
<feature type="transmembrane region" description="Helical" evidence="1">
    <location>
        <begin position="72"/>
        <end position="90"/>
    </location>
</feature>
<accession>A0ABT3TTH9</accession>
<evidence type="ECO:0000313" key="3">
    <source>
        <dbReference type="Proteomes" id="UP001163064"/>
    </source>
</evidence>
<evidence type="ECO:0000256" key="1">
    <source>
        <dbReference type="SAM" id="Phobius"/>
    </source>
</evidence>
<evidence type="ECO:0000313" key="2">
    <source>
        <dbReference type="EMBL" id="MCX3060335.1"/>
    </source>
</evidence>
<dbReference type="Proteomes" id="UP001163064">
    <property type="component" value="Unassembled WGS sequence"/>
</dbReference>
<reference evidence="2" key="1">
    <citation type="submission" date="2022-10" db="EMBL/GenBank/DDBJ databases">
        <title>Streptomyces beihaiensis sp. nov., a chitin degrading actinobacterium, isolated from shrimp pond soil.</title>
        <authorList>
            <person name="Xie J."/>
            <person name="Shen N."/>
        </authorList>
    </citation>
    <scope>NUCLEOTIDE SEQUENCE</scope>
    <source>
        <strain evidence="2">GXMU-J5</strain>
    </source>
</reference>
<name>A0ABT3TTH9_9ACTN</name>
<organism evidence="2 3">
    <name type="scientific">Streptomyces beihaiensis</name>
    <dbReference type="NCBI Taxonomy" id="2984495"/>
    <lineage>
        <taxon>Bacteria</taxon>
        <taxon>Bacillati</taxon>
        <taxon>Actinomycetota</taxon>
        <taxon>Actinomycetes</taxon>
        <taxon>Kitasatosporales</taxon>
        <taxon>Streptomycetaceae</taxon>
        <taxon>Streptomyces</taxon>
    </lineage>
</organism>
<proteinExistence type="predicted"/>
<feature type="transmembrane region" description="Helical" evidence="1">
    <location>
        <begin position="44"/>
        <end position="65"/>
    </location>
</feature>
<comment type="caution">
    <text evidence="2">The sequence shown here is derived from an EMBL/GenBank/DDBJ whole genome shotgun (WGS) entry which is preliminary data.</text>
</comment>
<keyword evidence="3" id="KW-1185">Reference proteome</keyword>
<gene>
    <name evidence="2" type="ORF">OFY01_11325</name>
</gene>
<keyword evidence="1" id="KW-0812">Transmembrane</keyword>
<feature type="transmembrane region" description="Helical" evidence="1">
    <location>
        <begin position="12"/>
        <end position="38"/>
    </location>
</feature>
<sequence length="95" mass="9247">MAGHYRTPRSPWGDAALAVFVVFVDAVACLNAALWLFAAHACGAAVTGAYLGLAGLIGVSAAAFFGRAALPLTGAAQVVAAVVLGLGALASHPGG</sequence>
<dbReference type="RefSeq" id="WP_266598857.1">
    <property type="nucleotide sequence ID" value="NZ_JAPHNL010000101.1"/>
</dbReference>
<keyword evidence="1" id="KW-1133">Transmembrane helix</keyword>
<keyword evidence="1" id="KW-0472">Membrane</keyword>